<dbReference type="InterPro" id="IPR006311">
    <property type="entry name" value="TAT_signal"/>
</dbReference>
<dbReference type="Proteomes" id="UP000515976">
    <property type="component" value="Chromosome"/>
</dbReference>
<dbReference type="InterPro" id="IPR029052">
    <property type="entry name" value="Metallo-depent_PP-like"/>
</dbReference>
<dbReference type="InterPro" id="IPR006179">
    <property type="entry name" value="5_nucleotidase/apyrase"/>
</dbReference>
<accession>A0A7G9R5U6</accession>
<feature type="chain" id="PRO_5039759857" evidence="2">
    <location>
        <begin position="31"/>
        <end position="593"/>
    </location>
</feature>
<dbReference type="AlphaFoldDB" id="A0A7G9R5U6"/>
<evidence type="ECO:0000256" key="2">
    <source>
        <dbReference type="RuleBase" id="RU362119"/>
    </source>
</evidence>
<keyword evidence="7" id="KW-1185">Reference proteome</keyword>
<feature type="domain" description="5'-Nucleotidase C-terminal" evidence="5">
    <location>
        <begin position="394"/>
        <end position="557"/>
    </location>
</feature>
<dbReference type="Pfam" id="PF00149">
    <property type="entry name" value="Metallophos"/>
    <property type="match status" value="1"/>
</dbReference>
<dbReference type="PANTHER" id="PTHR11575:SF24">
    <property type="entry name" value="5'-NUCLEOTIDASE"/>
    <property type="match status" value="1"/>
</dbReference>
<dbReference type="GO" id="GO:0030288">
    <property type="term" value="C:outer membrane-bounded periplasmic space"/>
    <property type="evidence" value="ECO:0007669"/>
    <property type="project" value="TreeGrafter"/>
</dbReference>
<feature type="signal peptide" evidence="2">
    <location>
        <begin position="1"/>
        <end position="30"/>
    </location>
</feature>
<organism evidence="6 7">
    <name type="scientific">Phycicoccus endophyticus</name>
    <dbReference type="NCBI Taxonomy" id="1690220"/>
    <lineage>
        <taxon>Bacteria</taxon>
        <taxon>Bacillati</taxon>
        <taxon>Actinomycetota</taxon>
        <taxon>Actinomycetes</taxon>
        <taxon>Micrococcales</taxon>
        <taxon>Intrasporangiaceae</taxon>
        <taxon>Phycicoccus</taxon>
    </lineage>
</organism>
<dbReference type="InterPro" id="IPR004843">
    <property type="entry name" value="Calcineurin-like_PHP"/>
</dbReference>
<dbReference type="GO" id="GO:0008253">
    <property type="term" value="F:5'-nucleotidase activity"/>
    <property type="evidence" value="ECO:0007669"/>
    <property type="project" value="TreeGrafter"/>
</dbReference>
<evidence type="ECO:0000313" key="7">
    <source>
        <dbReference type="Proteomes" id="UP000515976"/>
    </source>
</evidence>
<dbReference type="Gene3D" id="3.60.21.10">
    <property type="match status" value="1"/>
</dbReference>
<evidence type="ECO:0000259" key="4">
    <source>
        <dbReference type="Pfam" id="PF00149"/>
    </source>
</evidence>
<keyword evidence="1 2" id="KW-0732">Signal</keyword>
<dbReference type="Gene3D" id="3.90.780.10">
    <property type="entry name" value="5'-Nucleotidase, C-terminal domain"/>
    <property type="match status" value="1"/>
</dbReference>
<feature type="region of interest" description="Disordered" evidence="3">
    <location>
        <begin position="28"/>
        <end position="50"/>
    </location>
</feature>
<dbReference type="InterPro" id="IPR036907">
    <property type="entry name" value="5'-Nucleotdase_C_sf"/>
</dbReference>
<dbReference type="EMBL" id="CP060712">
    <property type="protein sequence ID" value="QNN50971.1"/>
    <property type="molecule type" value="Genomic_DNA"/>
</dbReference>
<feature type="domain" description="Calcineurin-like phosphoesterase" evidence="4">
    <location>
        <begin position="61"/>
        <end position="305"/>
    </location>
</feature>
<dbReference type="GO" id="GO:0008768">
    <property type="term" value="F:UDP-sugar diphosphatase activity"/>
    <property type="evidence" value="ECO:0007669"/>
    <property type="project" value="TreeGrafter"/>
</dbReference>
<keyword evidence="2" id="KW-0378">Hydrolase</keyword>
<reference evidence="6 7" key="1">
    <citation type="submission" date="2020-08" db="EMBL/GenBank/DDBJ databases">
        <title>Genome sequence of Phycicoccus endophyticus JCM 31784T.</title>
        <authorList>
            <person name="Hyun D.-W."/>
            <person name="Bae J.-W."/>
        </authorList>
    </citation>
    <scope>NUCLEOTIDE SEQUENCE [LARGE SCALE GENOMIC DNA]</scope>
    <source>
        <strain evidence="6 7">JCM 31784</strain>
    </source>
</reference>
<sequence>MRPTRRRTLGAGVAAATVAAFVAATPAATAGGHGHGHHPGHGHWPGHHHSRTTSVQLLSFNDYHGHLEATDGPLDASLDPSQTPVGGAEHLATALKALRRTAPQGRSLTVAAGDLIGGSTFLSGLFHDEPSVETLDAMDLAVSSVGNHEFDEGTEELLRMQRGGCHPVDGCYFPTQPYRGADFQWLAANVVKESTGRTLLPGTSVKKVGGVKIGFIGMTLEATPTLVDPAGVASVDFKDEVVTANRAARQLRRQGVRSIVVLLHEGGYQSGTYDECEGISGPIATIAEQMSPEIDALITGHTHQPYVCSIPDPAGKPRLVTSAASYGQVVTETTLTIDRRTGDVVRRASSATNHLVDREKYPADKTQTQIIDKWQSIAGPLAAQVVGTNAEDITGDSSGDRGIETPMGDLVADAILWGTQAPENGGAQISFMNIGGVRASLLRAPKYAEGTGEITYAEAYDVAPFGNLLVSMDLTGSQIEEILEQQYQPVADRGSRPMLALGVSEGFSYTWDASQPQGSRVVPGSMSLNGTPIDPDATYRVSTLNFLANGGDLFTGFSAGTNVLGGAEDLANLVDYLKANPGLTAPEDRVSGL</sequence>
<dbReference type="PROSITE" id="PS51318">
    <property type="entry name" value="TAT"/>
    <property type="match status" value="1"/>
</dbReference>
<evidence type="ECO:0000256" key="3">
    <source>
        <dbReference type="SAM" id="MobiDB-lite"/>
    </source>
</evidence>
<evidence type="ECO:0000313" key="6">
    <source>
        <dbReference type="EMBL" id="QNN50971.1"/>
    </source>
</evidence>
<evidence type="ECO:0000259" key="5">
    <source>
        <dbReference type="Pfam" id="PF02872"/>
    </source>
</evidence>
<dbReference type="GO" id="GO:0009166">
    <property type="term" value="P:nucleotide catabolic process"/>
    <property type="evidence" value="ECO:0007669"/>
    <property type="project" value="InterPro"/>
</dbReference>
<evidence type="ECO:0000256" key="1">
    <source>
        <dbReference type="ARBA" id="ARBA00022729"/>
    </source>
</evidence>
<dbReference type="Pfam" id="PF02872">
    <property type="entry name" value="5_nucleotid_C"/>
    <property type="match status" value="1"/>
</dbReference>
<dbReference type="GO" id="GO:0000166">
    <property type="term" value="F:nucleotide binding"/>
    <property type="evidence" value="ECO:0007669"/>
    <property type="project" value="UniProtKB-KW"/>
</dbReference>
<dbReference type="SUPFAM" id="SSF55816">
    <property type="entry name" value="5'-nucleotidase (syn. UDP-sugar hydrolase), C-terminal domain"/>
    <property type="match status" value="1"/>
</dbReference>
<gene>
    <name evidence="6" type="ORF">H9L10_07165</name>
</gene>
<feature type="compositionally biased region" description="Basic residues" evidence="3">
    <location>
        <begin position="34"/>
        <end position="50"/>
    </location>
</feature>
<dbReference type="SUPFAM" id="SSF56300">
    <property type="entry name" value="Metallo-dependent phosphatases"/>
    <property type="match status" value="1"/>
</dbReference>
<dbReference type="InterPro" id="IPR008334">
    <property type="entry name" value="5'-Nucleotdase_C"/>
</dbReference>
<comment type="similarity">
    <text evidence="2">Belongs to the 5'-nucleotidase family.</text>
</comment>
<keyword evidence="2" id="KW-0547">Nucleotide-binding</keyword>
<proteinExistence type="inferred from homology"/>
<name>A0A7G9R5U6_9MICO</name>
<protein>
    <submittedName>
        <fullName evidence="6">5'-nucleotidase C-terminal domain-containing protein</fullName>
    </submittedName>
</protein>
<dbReference type="RefSeq" id="WP_166105112.1">
    <property type="nucleotide sequence ID" value="NZ_JAANCN010000019.1"/>
</dbReference>
<dbReference type="KEGG" id="pei:H9L10_07165"/>
<dbReference type="PANTHER" id="PTHR11575">
    <property type="entry name" value="5'-NUCLEOTIDASE-RELATED"/>
    <property type="match status" value="1"/>
</dbReference>
<dbReference type="PRINTS" id="PR01607">
    <property type="entry name" value="APYRASEFAMLY"/>
</dbReference>